<dbReference type="Pfam" id="PF08843">
    <property type="entry name" value="AbiEii"/>
    <property type="match status" value="1"/>
</dbReference>
<evidence type="ECO:0008006" key="3">
    <source>
        <dbReference type="Google" id="ProtNLM"/>
    </source>
</evidence>
<dbReference type="Proteomes" id="UP000827724">
    <property type="component" value="Unassembled WGS sequence"/>
</dbReference>
<dbReference type="AlphaFoldDB" id="A0A9P8QFL4"/>
<keyword evidence="2" id="KW-1185">Reference proteome</keyword>
<dbReference type="InterPro" id="IPR043519">
    <property type="entry name" value="NT_sf"/>
</dbReference>
<evidence type="ECO:0000313" key="1">
    <source>
        <dbReference type="EMBL" id="KAH6605060.1"/>
    </source>
</evidence>
<comment type="caution">
    <text evidence="1">The sequence shown here is derived from an EMBL/GenBank/DDBJ whole genome shotgun (WGS) entry which is preliminary data.</text>
</comment>
<sequence length="223" mass="25171">MEWRDAQRMAARAMSAILAAHHVEHAFIGGFAVQTLGGKRHTEDIDIEIDINDRESASRHQIVQHLITADSRFFLQGTKLFFTPAEAPEHSIPIETLPIGSLGLPPTLDIIRLGDGDDQIPILRPSVLVLTKIKRCIHFIGSTRPKSRRKLEHDLLDIRYLLLYLVKQGEKINFASYSSPNPERLYKAVGDLFQYYRSEGPDDMADTLLSVLEDSDRAKIDSI</sequence>
<dbReference type="EMBL" id="JAIWOZ010000005">
    <property type="protein sequence ID" value="KAH6605060.1"/>
    <property type="molecule type" value="Genomic_DNA"/>
</dbReference>
<dbReference type="SUPFAM" id="SSF81301">
    <property type="entry name" value="Nucleotidyltransferase"/>
    <property type="match status" value="1"/>
</dbReference>
<protein>
    <recommendedName>
        <fullName evidence="3">Nucleotidyl transferase</fullName>
    </recommendedName>
</protein>
<dbReference type="OrthoDB" id="10066232at2759"/>
<dbReference type="InterPro" id="IPR014942">
    <property type="entry name" value="AbiEii"/>
</dbReference>
<name>A0A9P8QFL4_9HYPO</name>
<accession>A0A9P8QFL4</accession>
<gene>
    <name evidence="1" type="ORF">Trco_006767</name>
</gene>
<proteinExistence type="predicted"/>
<organism evidence="1 2">
    <name type="scientific">Trichoderma cornu-damae</name>
    <dbReference type="NCBI Taxonomy" id="654480"/>
    <lineage>
        <taxon>Eukaryota</taxon>
        <taxon>Fungi</taxon>
        <taxon>Dikarya</taxon>
        <taxon>Ascomycota</taxon>
        <taxon>Pezizomycotina</taxon>
        <taxon>Sordariomycetes</taxon>
        <taxon>Hypocreomycetidae</taxon>
        <taxon>Hypocreales</taxon>
        <taxon>Hypocreaceae</taxon>
        <taxon>Trichoderma</taxon>
    </lineage>
</organism>
<reference evidence="1" key="1">
    <citation type="submission" date="2021-08" db="EMBL/GenBank/DDBJ databases">
        <title>Chromosome-Level Trichoderma cornu-damae using Hi-C Data.</title>
        <authorList>
            <person name="Kim C.S."/>
        </authorList>
    </citation>
    <scope>NUCLEOTIDE SEQUENCE</scope>
    <source>
        <strain evidence="1">KA19-0412C</strain>
    </source>
</reference>
<evidence type="ECO:0000313" key="2">
    <source>
        <dbReference type="Proteomes" id="UP000827724"/>
    </source>
</evidence>